<protein>
    <recommendedName>
        <fullName evidence="4">DUF1643 domain-containing protein</fullName>
    </recommendedName>
</protein>
<evidence type="ECO:0000313" key="2">
    <source>
        <dbReference type="EMBL" id="GAS94388.1"/>
    </source>
</evidence>
<dbReference type="Proteomes" id="UP000069443">
    <property type="component" value="Unassembled WGS sequence"/>
</dbReference>
<organism evidence="2 3">
    <name type="scientific">Mycolicibacterium canariasense</name>
    <name type="common">Mycobacterium canariasense</name>
    <dbReference type="NCBI Taxonomy" id="228230"/>
    <lineage>
        <taxon>Bacteria</taxon>
        <taxon>Bacillati</taxon>
        <taxon>Actinomycetota</taxon>
        <taxon>Actinomycetes</taxon>
        <taxon>Mycobacteriales</taxon>
        <taxon>Mycobacteriaceae</taxon>
        <taxon>Mycolicibacterium</taxon>
    </lineage>
</organism>
<evidence type="ECO:0000313" key="3">
    <source>
        <dbReference type="Proteomes" id="UP000069443"/>
    </source>
</evidence>
<gene>
    <name evidence="2" type="ORF">RMCC_1354</name>
</gene>
<proteinExistence type="predicted"/>
<comment type="caution">
    <text evidence="2">The sequence shown here is derived from an EMBL/GenBank/DDBJ whole genome shotgun (WGS) entry which is preliminary data.</text>
</comment>
<dbReference type="AlphaFoldDB" id="A0A100WA50"/>
<dbReference type="EMBL" id="BCSY01000035">
    <property type="protein sequence ID" value="GAS94388.1"/>
    <property type="molecule type" value="Genomic_DNA"/>
</dbReference>
<reference evidence="3" key="1">
    <citation type="journal article" date="2016" name="Genome Announc.">
        <title>Draft Genome Sequences of Five Rapidly Growing Mycobacterium Species, M. thermoresistibile, M. fortuitum subsp. acetamidolyticum, M. canariasense, M. brisbanense, and M. novocastrense.</title>
        <authorList>
            <person name="Katahira K."/>
            <person name="Ogura Y."/>
            <person name="Gotoh Y."/>
            <person name="Hayashi T."/>
        </authorList>
    </citation>
    <scope>NUCLEOTIDE SEQUENCE [LARGE SCALE GENOMIC DNA]</scope>
    <source>
        <strain evidence="3">JCM15298</strain>
    </source>
</reference>
<dbReference type="InterPro" id="IPR012441">
    <property type="entry name" value="DUF1643"/>
</dbReference>
<accession>A0A100WA50</accession>
<sequence>MTNPTGTILTGLISSAVISDCGTYRYRLTRIWDKSKPILAWVMLNPSTADASTDDPTIRRCIAFAKAWGFGGITVINLYALRATDPKQLWQHPDPIGPENDAEIAKVAADHRMLIVIAWGSNATPGRAADVMRILANSHVVALGWTKSGQPRHPLYVRADTPPMRADIPPRRP</sequence>
<reference evidence="3" key="2">
    <citation type="submission" date="2016-02" db="EMBL/GenBank/DDBJ databases">
        <title>Draft genome sequence of five rapidly growing Mycobacterium species.</title>
        <authorList>
            <person name="Katahira K."/>
            <person name="Gotou Y."/>
            <person name="Iida K."/>
            <person name="Ogura Y."/>
            <person name="Hayashi T."/>
        </authorList>
    </citation>
    <scope>NUCLEOTIDE SEQUENCE [LARGE SCALE GENOMIC DNA]</scope>
    <source>
        <strain evidence="3">JCM15298</strain>
    </source>
</reference>
<dbReference type="Pfam" id="PF07799">
    <property type="entry name" value="DUF1643"/>
    <property type="match status" value="1"/>
</dbReference>
<feature type="region of interest" description="Disordered" evidence="1">
    <location>
        <begin position="154"/>
        <end position="173"/>
    </location>
</feature>
<name>A0A100WA50_MYCCR</name>
<dbReference type="RefSeq" id="WP_062656116.1">
    <property type="nucleotide sequence ID" value="NZ_BCSY01000035.1"/>
</dbReference>
<dbReference type="STRING" id="228230.RMCC_1354"/>
<evidence type="ECO:0000256" key="1">
    <source>
        <dbReference type="SAM" id="MobiDB-lite"/>
    </source>
</evidence>
<dbReference type="OrthoDB" id="9807577at2"/>
<keyword evidence="3" id="KW-1185">Reference proteome</keyword>
<evidence type="ECO:0008006" key="4">
    <source>
        <dbReference type="Google" id="ProtNLM"/>
    </source>
</evidence>